<dbReference type="AlphaFoldDB" id="A0AAE1D7X1"/>
<organism evidence="1 2">
    <name type="scientific">Elysia crispata</name>
    <name type="common">lettuce slug</name>
    <dbReference type="NCBI Taxonomy" id="231223"/>
    <lineage>
        <taxon>Eukaryota</taxon>
        <taxon>Metazoa</taxon>
        <taxon>Spiralia</taxon>
        <taxon>Lophotrochozoa</taxon>
        <taxon>Mollusca</taxon>
        <taxon>Gastropoda</taxon>
        <taxon>Heterobranchia</taxon>
        <taxon>Euthyneura</taxon>
        <taxon>Panpulmonata</taxon>
        <taxon>Sacoglossa</taxon>
        <taxon>Placobranchoidea</taxon>
        <taxon>Plakobranchidae</taxon>
        <taxon>Elysia</taxon>
    </lineage>
</organism>
<evidence type="ECO:0000313" key="1">
    <source>
        <dbReference type="EMBL" id="KAK3759658.1"/>
    </source>
</evidence>
<proteinExistence type="predicted"/>
<name>A0AAE1D7X1_9GAST</name>
<reference evidence="1" key="1">
    <citation type="journal article" date="2023" name="G3 (Bethesda)">
        <title>A reference genome for the long-term kleptoplast-retaining sea slug Elysia crispata morphotype clarki.</title>
        <authorList>
            <person name="Eastman K.E."/>
            <person name="Pendleton A.L."/>
            <person name="Shaikh M.A."/>
            <person name="Suttiyut T."/>
            <person name="Ogas R."/>
            <person name="Tomko P."/>
            <person name="Gavelis G."/>
            <person name="Widhalm J.R."/>
            <person name="Wisecaver J.H."/>
        </authorList>
    </citation>
    <scope>NUCLEOTIDE SEQUENCE</scope>
    <source>
        <strain evidence="1">ECLA1</strain>
    </source>
</reference>
<sequence>MIMTRWARQGLVSWHVLAAHPDLSIPETGLPQAFDLVQTPFIRSTRLRRHDPFLNWASRRQVLEYERGMYTSYGRMQTKDQVLLFLGETKRCKMCLNLTFLLSPHPPYPTTLPLTLGVSCTAWCGLHTAPGLLGESAADAADDPTSAWDIPVVSLV</sequence>
<keyword evidence="2" id="KW-1185">Reference proteome</keyword>
<accession>A0AAE1D7X1</accession>
<protein>
    <submittedName>
        <fullName evidence="1">Uncharacterized protein</fullName>
    </submittedName>
</protein>
<dbReference type="EMBL" id="JAWDGP010005093">
    <property type="protein sequence ID" value="KAK3759658.1"/>
    <property type="molecule type" value="Genomic_DNA"/>
</dbReference>
<gene>
    <name evidence="1" type="ORF">RRG08_026042</name>
</gene>
<dbReference type="Proteomes" id="UP001283361">
    <property type="component" value="Unassembled WGS sequence"/>
</dbReference>
<evidence type="ECO:0000313" key="2">
    <source>
        <dbReference type="Proteomes" id="UP001283361"/>
    </source>
</evidence>
<comment type="caution">
    <text evidence="1">The sequence shown here is derived from an EMBL/GenBank/DDBJ whole genome shotgun (WGS) entry which is preliminary data.</text>
</comment>